<dbReference type="InterPro" id="IPR008377">
    <property type="entry name" value="Sialidase_trypan"/>
</dbReference>
<evidence type="ECO:0000256" key="1">
    <source>
        <dbReference type="SAM" id="MobiDB-lite"/>
    </source>
</evidence>
<sequence length="375" mass="39457">MVSVLLTAQLQRVKDVLATWKKVDERVSQLCSTLLAAKGLLPGTACSADKVTAGLVGFLSGNFSDNTWRDEYLGVNATVHNNNDEANTKATVTTDGVTFHGAWAEWPVGQQGQNQLYHFANSNFTLVATVSIHEVPKEEGPIPLMGVRMNDAETPVLLGLSYNKGKKWQVLCGGGTTQQPSGTWGPEKAQHVVVLLKNGNKGSVYVDGQRVGDAQCQLNVTDSKEVSHFYIGGDGRSEDITERQGVPVTVTNVLLYNRPLDGTEIGAFNPNKASIPSSVKTPIGGNVLQSSGGRQGVPRQTLGSSGADGKTAGGKDGQEEQQIHPRVGDANATVLSSSLGNVPQGNDGDAGTVRGSGLLSSLLLLLLGLWGFAAL</sequence>
<reference evidence="3 4" key="1">
    <citation type="journal article" date="2012" name="BMC Genomics">
        <title>Comparative genomic analysis of human infective Trypanosoma cruzi lineages with the bat-restricted subspecies T. cruzi marinkellei.</title>
        <authorList>
            <person name="Franzen O."/>
            <person name="Talavera-Lopez C."/>
            <person name="Ochaya S."/>
            <person name="Butler C.E."/>
            <person name="Messenger L.A."/>
            <person name="Lewis M.D."/>
            <person name="Llewellyn M.S."/>
            <person name="Marinkelle C.J."/>
            <person name="Tyler K.M."/>
            <person name="Miles M.A."/>
            <person name="Andersson B."/>
        </authorList>
    </citation>
    <scope>NUCLEOTIDE SEQUENCE [LARGE SCALE GENOMIC DNA]</scope>
    <source>
        <strain evidence="3 4">B7</strain>
    </source>
</reference>
<protein>
    <submittedName>
        <fullName evidence="3">Trans-sialidase, putative</fullName>
    </submittedName>
</protein>
<organism evidence="3 4">
    <name type="scientific">Trypanosoma cruzi marinkellei</name>
    <dbReference type="NCBI Taxonomy" id="85056"/>
    <lineage>
        <taxon>Eukaryota</taxon>
        <taxon>Discoba</taxon>
        <taxon>Euglenozoa</taxon>
        <taxon>Kinetoplastea</taxon>
        <taxon>Metakinetoplastina</taxon>
        <taxon>Trypanosomatida</taxon>
        <taxon>Trypanosomatidae</taxon>
        <taxon>Trypanosoma</taxon>
        <taxon>Schizotrypanum</taxon>
    </lineage>
</organism>
<dbReference type="InterPro" id="IPR021287">
    <property type="entry name" value="Trans-sialidase_CS"/>
</dbReference>
<dbReference type="Pfam" id="PF11052">
    <property type="entry name" value="Tr-sialidase_C"/>
    <property type="match status" value="1"/>
</dbReference>
<dbReference type="InterPro" id="IPR013320">
    <property type="entry name" value="ConA-like_dom_sf"/>
</dbReference>
<dbReference type="EMBL" id="AHKC01013417">
    <property type="protein sequence ID" value="EKF29360.1"/>
    <property type="molecule type" value="Genomic_DNA"/>
</dbReference>
<dbReference type="AlphaFoldDB" id="K2MQI6"/>
<dbReference type="PRINTS" id="PR01803">
    <property type="entry name" value="TCSIALIDASE"/>
</dbReference>
<dbReference type="InterPro" id="IPR055239">
    <property type="entry name" value="TS_C"/>
</dbReference>
<proteinExistence type="predicted"/>
<evidence type="ECO:0000313" key="4">
    <source>
        <dbReference type="Proteomes" id="UP000007350"/>
    </source>
</evidence>
<evidence type="ECO:0000259" key="2">
    <source>
        <dbReference type="Pfam" id="PF22925"/>
    </source>
</evidence>
<dbReference type="Proteomes" id="UP000007350">
    <property type="component" value="Unassembled WGS sequence"/>
</dbReference>
<keyword evidence="4" id="KW-1185">Reference proteome</keyword>
<dbReference type="Gene3D" id="2.60.120.200">
    <property type="match status" value="1"/>
</dbReference>
<evidence type="ECO:0000313" key="3">
    <source>
        <dbReference type="EMBL" id="EKF29360.1"/>
    </source>
</evidence>
<accession>K2MQI6</accession>
<dbReference type="SUPFAM" id="SSF49899">
    <property type="entry name" value="Concanavalin A-like lectins/glucanases"/>
    <property type="match status" value="1"/>
</dbReference>
<feature type="compositionally biased region" description="Polar residues" evidence="1">
    <location>
        <begin position="271"/>
        <end position="280"/>
    </location>
</feature>
<dbReference type="Gene3D" id="2.120.10.10">
    <property type="match status" value="1"/>
</dbReference>
<dbReference type="SUPFAM" id="SSF50939">
    <property type="entry name" value="Sialidases"/>
    <property type="match status" value="1"/>
</dbReference>
<comment type="caution">
    <text evidence="3">The sequence shown here is derived from an EMBL/GenBank/DDBJ whole genome shotgun (WGS) entry which is preliminary data.</text>
</comment>
<dbReference type="GO" id="GO:0004308">
    <property type="term" value="F:exo-alpha-sialidase activity"/>
    <property type="evidence" value="ECO:0007669"/>
    <property type="project" value="InterPro"/>
</dbReference>
<dbReference type="Pfam" id="PF22925">
    <property type="entry name" value="TS_C"/>
    <property type="match status" value="1"/>
</dbReference>
<dbReference type="InterPro" id="IPR036278">
    <property type="entry name" value="Sialidase_sf"/>
</dbReference>
<gene>
    <name evidence="3" type="ORF">MOQ_006861</name>
</gene>
<feature type="domain" description="Trans-sialidase C-terminal" evidence="2">
    <location>
        <begin position="51"/>
        <end position="261"/>
    </location>
</feature>
<name>K2MQI6_TRYCR</name>
<feature type="region of interest" description="Disordered" evidence="1">
    <location>
        <begin position="268"/>
        <end position="320"/>
    </location>
</feature>